<keyword evidence="2" id="KW-1185">Reference proteome</keyword>
<evidence type="ECO:0000313" key="1">
    <source>
        <dbReference type="EMBL" id="MBB3724167.1"/>
    </source>
</evidence>
<proteinExistence type="predicted"/>
<reference evidence="1 2" key="1">
    <citation type="submission" date="2020-08" db="EMBL/GenBank/DDBJ databases">
        <title>Sequencing the genomes of 1000 actinobacteria strains.</title>
        <authorList>
            <person name="Klenk H.-P."/>
        </authorList>
    </citation>
    <scope>NUCLEOTIDE SEQUENCE [LARGE SCALE GENOMIC DNA]</scope>
    <source>
        <strain evidence="1 2">DSM 44320</strain>
    </source>
</reference>
<comment type="caution">
    <text evidence="1">The sequence shown here is derived from an EMBL/GenBank/DDBJ whole genome shotgun (WGS) entry which is preliminary data.</text>
</comment>
<dbReference type="Gene3D" id="1.10.357.10">
    <property type="entry name" value="Tetracycline Repressor, domain 2"/>
    <property type="match status" value="1"/>
</dbReference>
<dbReference type="EMBL" id="JACIBV010000001">
    <property type="protein sequence ID" value="MBB3724167.1"/>
    <property type="molecule type" value="Genomic_DNA"/>
</dbReference>
<dbReference type="RefSeq" id="WP_246451537.1">
    <property type="nucleotide sequence ID" value="NZ_BAAAXX010000154.1"/>
</dbReference>
<organism evidence="1 2">
    <name type="scientific">Nonomuraea dietziae</name>
    <dbReference type="NCBI Taxonomy" id="65515"/>
    <lineage>
        <taxon>Bacteria</taxon>
        <taxon>Bacillati</taxon>
        <taxon>Actinomycetota</taxon>
        <taxon>Actinomycetes</taxon>
        <taxon>Streptosporangiales</taxon>
        <taxon>Streptosporangiaceae</taxon>
        <taxon>Nonomuraea</taxon>
    </lineage>
</organism>
<protein>
    <submittedName>
        <fullName evidence="1">Uncharacterized protein</fullName>
    </submittedName>
</protein>
<accession>A0A7W5UTB8</accession>
<dbReference type="Proteomes" id="UP000579945">
    <property type="component" value="Unassembled WGS sequence"/>
</dbReference>
<gene>
    <name evidence="1" type="ORF">FHR33_000027</name>
</gene>
<name>A0A7W5UTB8_9ACTN</name>
<sequence length="55" mass="6227">MFKVSIDEGERAGVMSRRERLRVQTSREIKAIALRQMAEGGPERSHCAASPKRWG</sequence>
<dbReference type="AlphaFoldDB" id="A0A7W5UTB8"/>
<evidence type="ECO:0000313" key="2">
    <source>
        <dbReference type="Proteomes" id="UP000579945"/>
    </source>
</evidence>